<gene>
    <name evidence="2" type="ORF">QYF49_04185</name>
</gene>
<name>A0ABT8E2U5_9BACL</name>
<organism evidence="2 3">
    <name type="scientific">Fictibacillus terranigra</name>
    <dbReference type="NCBI Taxonomy" id="3058424"/>
    <lineage>
        <taxon>Bacteria</taxon>
        <taxon>Bacillati</taxon>
        <taxon>Bacillota</taxon>
        <taxon>Bacilli</taxon>
        <taxon>Bacillales</taxon>
        <taxon>Fictibacillaceae</taxon>
        <taxon>Fictibacillus</taxon>
    </lineage>
</organism>
<dbReference type="PANTHER" id="PTHR36569">
    <property type="match status" value="1"/>
</dbReference>
<feature type="compositionally biased region" description="Basic and acidic residues" evidence="1">
    <location>
        <begin position="9"/>
        <end position="19"/>
    </location>
</feature>
<dbReference type="PANTHER" id="PTHR36569:SF5">
    <property type="entry name" value="CONIDIATION-SPECIFIC PROTEIN 10 (EUROFUNG)"/>
    <property type="match status" value="1"/>
</dbReference>
<evidence type="ECO:0000313" key="3">
    <source>
        <dbReference type="Proteomes" id="UP001168694"/>
    </source>
</evidence>
<protein>
    <submittedName>
        <fullName evidence="2">KGG domain-containing protein</fullName>
    </submittedName>
</protein>
<evidence type="ECO:0000256" key="1">
    <source>
        <dbReference type="SAM" id="MobiDB-lite"/>
    </source>
</evidence>
<accession>A0ABT8E2U5</accession>
<dbReference type="InterPro" id="IPR052590">
    <property type="entry name" value="Stress/Virulence-Domain"/>
</dbReference>
<proteinExistence type="predicted"/>
<dbReference type="Pfam" id="PF10685">
    <property type="entry name" value="KGG"/>
    <property type="match status" value="2"/>
</dbReference>
<dbReference type="RefSeq" id="WP_290398355.1">
    <property type="nucleotide sequence ID" value="NZ_JAUHLN010000001.1"/>
</dbReference>
<keyword evidence="3" id="KW-1185">Reference proteome</keyword>
<dbReference type="EMBL" id="JAUHLN010000001">
    <property type="protein sequence ID" value="MDN4072229.1"/>
    <property type="molecule type" value="Genomic_DNA"/>
</dbReference>
<reference evidence="2" key="1">
    <citation type="submission" date="2023-06" db="EMBL/GenBank/DDBJ databases">
        <title>Draft Genome Sequences of Representative Paenibacillus Polymyxa, Bacillus cereus, Fictibacillus sp., and Brevibacillus agri Strains Isolated from Amazonian Dark Earth.</title>
        <authorList>
            <person name="Pellegrinetti T.A."/>
            <person name="Cunha I.C.M."/>
            <person name="Chaves M.G."/>
            <person name="Freitas A.S."/>
            <person name="Silva A.V.R."/>
            <person name="Tsai S.M."/>
            <person name="Mendes L.W."/>
        </authorList>
    </citation>
    <scope>NUCLEOTIDE SEQUENCE</scope>
    <source>
        <strain evidence="2">CENA-BCM004</strain>
    </source>
</reference>
<dbReference type="Proteomes" id="UP001168694">
    <property type="component" value="Unassembled WGS sequence"/>
</dbReference>
<comment type="caution">
    <text evidence="2">The sequence shown here is derived from an EMBL/GenBank/DDBJ whole genome shotgun (WGS) entry which is preliminary data.</text>
</comment>
<feature type="compositionally biased region" description="Basic and acidic residues" evidence="1">
    <location>
        <begin position="44"/>
        <end position="55"/>
    </location>
</feature>
<sequence length="65" mass="7224">MAKNNNHNMSREEAGKKGGEATSRSHSKEFYQEIGKKGGNATSKNHDREFYEDIGSKGGKARHND</sequence>
<dbReference type="InterPro" id="IPR019626">
    <property type="entry name" value="Stress-induced_KGG_rpt"/>
</dbReference>
<feature type="region of interest" description="Disordered" evidence="1">
    <location>
        <begin position="1"/>
        <end position="65"/>
    </location>
</feature>
<feature type="compositionally biased region" description="Basic and acidic residues" evidence="1">
    <location>
        <begin position="26"/>
        <end position="36"/>
    </location>
</feature>
<evidence type="ECO:0000313" key="2">
    <source>
        <dbReference type="EMBL" id="MDN4072229.1"/>
    </source>
</evidence>